<accession>A0A8B6H154</accession>
<name>A0A8B6H154_MYTGA</name>
<dbReference type="EMBL" id="UYJE01009365">
    <property type="protein sequence ID" value="VDI72851.1"/>
    <property type="molecule type" value="Genomic_DNA"/>
</dbReference>
<evidence type="ECO:0000313" key="3">
    <source>
        <dbReference type="Proteomes" id="UP000596742"/>
    </source>
</evidence>
<evidence type="ECO:0000313" key="2">
    <source>
        <dbReference type="EMBL" id="VDI72851.1"/>
    </source>
</evidence>
<evidence type="ECO:0000256" key="1">
    <source>
        <dbReference type="SAM" id="MobiDB-lite"/>
    </source>
</evidence>
<protein>
    <submittedName>
        <fullName evidence="2">Uncharacterized protein</fullName>
    </submittedName>
</protein>
<proteinExistence type="predicted"/>
<gene>
    <name evidence="2" type="ORF">MGAL_10B073012</name>
</gene>
<feature type="compositionally biased region" description="Polar residues" evidence="1">
    <location>
        <begin position="13"/>
        <end position="22"/>
    </location>
</feature>
<keyword evidence="3" id="KW-1185">Reference proteome</keyword>
<organism evidence="2 3">
    <name type="scientific">Mytilus galloprovincialis</name>
    <name type="common">Mediterranean mussel</name>
    <dbReference type="NCBI Taxonomy" id="29158"/>
    <lineage>
        <taxon>Eukaryota</taxon>
        <taxon>Metazoa</taxon>
        <taxon>Spiralia</taxon>
        <taxon>Lophotrochozoa</taxon>
        <taxon>Mollusca</taxon>
        <taxon>Bivalvia</taxon>
        <taxon>Autobranchia</taxon>
        <taxon>Pteriomorphia</taxon>
        <taxon>Mytilida</taxon>
        <taxon>Mytiloidea</taxon>
        <taxon>Mytilidae</taxon>
        <taxon>Mytilinae</taxon>
        <taxon>Mytilus</taxon>
    </lineage>
</organism>
<feature type="region of interest" description="Disordered" evidence="1">
    <location>
        <begin position="1"/>
        <end position="32"/>
    </location>
</feature>
<comment type="caution">
    <text evidence="2">The sequence shown here is derived from an EMBL/GenBank/DDBJ whole genome shotgun (WGS) entry which is preliminary data.</text>
</comment>
<dbReference type="Proteomes" id="UP000596742">
    <property type="component" value="Unassembled WGS sequence"/>
</dbReference>
<sequence length="160" mass="17668">MASRIVMQKLHTGDQSSGNMSARGQHDEKKALDDGESVLGCHIAHVVIPQPADQFSLHHTGSSKGTEPDMALSMVMRMDDRGCLVDTIHEGLGKSLQTKTNSRKISCMQQKINSELNGKSVIPYIPRCYKYAVSSKQSKKDALCERVNFEIFMKSTLKGV</sequence>
<dbReference type="AlphaFoldDB" id="A0A8B6H154"/>
<reference evidence="2" key="1">
    <citation type="submission" date="2018-11" db="EMBL/GenBank/DDBJ databases">
        <authorList>
            <person name="Alioto T."/>
            <person name="Alioto T."/>
        </authorList>
    </citation>
    <scope>NUCLEOTIDE SEQUENCE</scope>
</reference>